<accession>A0A0F9MKN0</accession>
<comment type="caution">
    <text evidence="1">The sequence shown here is derived from an EMBL/GenBank/DDBJ whole genome shotgun (WGS) entry which is preliminary data.</text>
</comment>
<evidence type="ECO:0000313" key="1">
    <source>
        <dbReference type="EMBL" id="KKM99876.1"/>
    </source>
</evidence>
<gene>
    <name evidence="1" type="ORF">LCGC14_1143540</name>
</gene>
<sequence length="277" mass="32024">MTRKVNKSKTMPVPVNLEILREIDRIADQAFLSRTKIVDLILRQFIFEPQYRRSLIVLGSGPKTTYGRSLDAPIEPGQNEPDPLTAIDQEKLVKDQRNVLEEMGSEMTAGGLEIGSYIDPFPDSPTTIDKTIIIRHHGSPAEYEFKEMLTKKGIFTTHYKEAVRKYYGDPDLTFKSMDTLKDRRDHITQHLVSLILRGLVKNTRPTSEDVETHREKENWEQYVNSNGEFSDVYVDALITYFRTESTYFNVDELNQVVDKQKHIKTFLPKLREKSIAI</sequence>
<organism evidence="1">
    <name type="scientific">marine sediment metagenome</name>
    <dbReference type="NCBI Taxonomy" id="412755"/>
    <lineage>
        <taxon>unclassified sequences</taxon>
        <taxon>metagenomes</taxon>
        <taxon>ecological metagenomes</taxon>
    </lineage>
</organism>
<dbReference type="AlphaFoldDB" id="A0A0F9MKN0"/>
<dbReference type="EMBL" id="LAZR01005447">
    <property type="protein sequence ID" value="KKM99876.1"/>
    <property type="molecule type" value="Genomic_DNA"/>
</dbReference>
<name>A0A0F9MKN0_9ZZZZ</name>
<protein>
    <submittedName>
        <fullName evidence="1">Uncharacterized protein</fullName>
    </submittedName>
</protein>
<reference evidence="1" key="1">
    <citation type="journal article" date="2015" name="Nature">
        <title>Complex archaea that bridge the gap between prokaryotes and eukaryotes.</title>
        <authorList>
            <person name="Spang A."/>
            <person name="Saw J.H."/>
            <person name="Jorgensen S.L."/>
            <person name="Zaremba-Niedzwiedzka K."/>
            <person name="Martijn J."/>
            <person name="Lind A.E."/>
            <person name="van Eijk R."/>
            <person name="Schleper C."/>
            <person name="Guy L."/>
            <person name="Ettema T.J."/>
        </authorList>
    </citation>
    <scope>NUCLEOTIDE SEQUENCE</scope>
</reference>
<proteinExistence type="predicted"/>